<evidence type="ECO:0000313" key="3">
    <source>
        <dbReference type="Proteomes" id="UP000236413"/>
    </source>
</evidence>
<organism evidence="2 3">
    <name type="scientific">Chryseobacterium viscerum</name>
    <dbReference type="NCBI Taxonomy" id="1037377"/>
    <lineage>
        <taxon>Bacteria</taxon>
        <taxon>Pseudomonadati</taxon>
        <taxon>Bacteroidota</taxon>
        <taxon>Flavobacteriia</taxon>
        <taxon>Flavobacteriales</taxon>
        <taxon>Weeksellaceae</taxon>
        <taxon>Chryseobacterium group</taxon>
        <taxon>Chryseobacterium</taxon>
    </lineage>
</organism>
<evidence type="ECO:0000256" key="1">
    <source>
        <dbReference type="SAM" id="SignalP"/>
    </source>
</evidence>
<feature type="signal peptide" evidence="1">
    <location>
        <begin position="1"/>
        <end position="20"/>
    </location>
</feature>
<reference evidence="2 3" key="1">
    <citation type="submission" date="2018-04" db="EMBL/GenBank/DDBJ databases">
        <title>Chryseobacterium oncorhynchi 701B-08T from rainbow trout, and Chryseobacterium viscerum 687B-08T from diseased fish.</title>
        <authorList>
            <person name="Jeong J.-J."/>
            <person name="Lee Y.J."/>
            <person name="Pathiraja D."/>
            <person name="Park B."/>
            <person name="Choi I.-G."/>
            <person name="Kim K.D."/>
        </authorList>
    </citation>
    <scope>NUCLEOTIDE SEQUENCE [LARGE SCALE GENOMIC DNA]</scope>
    <source>
        <strain evidence="2 3">687B-08</strain>
    </source>
</reference>
<dbReference type="EMBL" id="PPEG02000003">
    <property type="protein sequence ID" value="PWN62454.1"/>
    <property type="molecule type" value="Genomic_DNA"/>
</dbReference>
<sequence>MKKLFTSALLALVLSINVYAQEKTYFDENWEKTTQDKMEYYRETTPKGKLTLIKDFYKDGKLQMEGLASDTTPNSEVFDGKVTWYTPEGKIMSTTTFSNGKQIGVSQSYDEKGRLTEDVVYKTDGTFDGKAFVYKDPENEYFYNSITTYEKSLPVKTIVYDEDVKGIRYETYSSKDGSNETKYYGEKGKLIGTASSGSGESLLVDYYPNPMRISKIEKYKSDGSVKEGVVYGKNGKLLQEQKNNKKDGYKTTYDESGKKIGHLVYQYNKESDIFKPVEGEDYQLSYDYTKTSGIDVYQNGSIVLSKAFDEEGKLLSEKTLKEYVTQEIKYYSPDGKLKSTLTYKDEMPYNGTAYEGLNETLYKDGIIVNTKSFSEDHKLNYEKKMNAKQTAYDATIYDNKGVILYTFNQPLSEEGNYDYSFTAQVVQYVKGKPASKSSIKGGILQSGKIKLRTGNGSKELERSGKWILLKVYNTEGKLVQETKTLADAQREYVSAENQTILNEDDLYYFD</sequence>
<keyword evidence="1" id="KW-0732">Signal</keyword>
<dbReference type="Pfam" id="PF07661">
    <property type="entry name" value="MORN_2"/>
    <property type="match status" value="2"/>
</dbReference>
<dbReference type="InterPro" id="IPR011652">
    <property type="entry name" value="MORN_2"/>
</dbReference>
<comment type="caution">
    <text evidence="2">The sequence shown here is derived from an EMBL/GenBank/DDBJ whole genome shotgun (WGS) entry which is preliminary data.</text>
</comment>
<dbReference type="RefSeq" id="WP_109738098.1">
    <property type="nucleotide sequence ID" value="NZ_PPEG02000003.1"/>
</dbReference>
<feature type="chain" id="PRO_5016397218" evidence="1">
    <location>
        <begin position="21"/>
        <end position="510"/>
    </location>
</feature>
<dbReference type="Proteomes" id="UP000236413">
    <property type="component" value="Unassembled WGS sequence"/>
</dbReference>
<gene>
    <name evidence="2" type="ORF">C1634_006645</name>
</gene>
<protein>
    <submittedName>
        <fullName evidence="2">Membrane-binding protein</fullName>
    </submittedName>
</protein>
<evidence type="ECO:0000313" key="2">
    <source>
        <dbReference type="EMBL" id="PWN62454.1"/>
    </source>
</evidence>
<dbReference type="Gene3D" id="3.90.930.1">
    <property type="match status" value="2"/>
</dbReference>
<dbReference type="SUPFAM" id="SSF82185">
    <property type="entry name" value="Histone H3 K4-specific methyltransferase SET7/9 N-terminal domain"/>
    <property type="match status" value="1"/>
</dbReference>
<name>A0A316WM02_9FLAO</name>
<dbReference type="AlphaFoldDB" id="A0A316WM02"/>
<proteinExistence type="predicted"/>
<accession>A0A316WM02</accession>